<feature type="transmembrane region" description="Helical" evidence="7">
    <location>
        <begin position="51"/>
        <end position="68"/>
    </location>
</feature>
<comment type="caution">
    <text evidence="8">The sequence shown here is derived from an EMBL/GenBank/DDBJ whole genome shotgun (WGS) entry which is preliminary data.</text>
</comment>
<evidence type="ECO:0000256" key="1">
    <source>
        <dbReference type="ARBA" id="ARBA00002501"/>
    </source>
</evidence>
<dbReference type="EMBL" id="SMMG02000012">
    <property type="protein sequence ID" value="KAA3454535.1"/>
    <property type="molecule type" value="Genomic_DNA"/>
</dbReference>
<name>A0A5B6ULG2_9ROSI</name>
<accession>A0A5B6ULG2</accession>
<dbReference type="AlphaFoldDB" id="A0A5B6ULG2"/>
<feature type="transmembrane region" description="Helical" evidence="7">
    <location>
        <begin position="74"/>
        <end position="90"/>
    </location>
</feature>
<evidence type="ECO:0000313" key="9">
    <source>
        <dbReference type="Proteomes" id="UP000325315"/>
    </source>
</evidence>
<comment type="function">
    <text evidence="1 7">May be involved in both secretory and endocytic intracellular trafficking in the endosomal/prevacuolar compartments.</text>
</comment>
<reference evidence="9" key="1">
    <citation type="journal article" date="2019" name="Plant Biotechnol. J.">
        <title>Genome sequencing of the Australian wild diploid species Gossypium australe highlights disease resistance and delayed gland morphogenesis.</title>
        <authorList>
            <person name="Cai Y."/>
            <person name="Cai X."/>
            <person name="Wang Q."/>
            <person name="Wang P."/>
            <person name="Zhang Y."/>
            <person name="Cai C."/>
            <person name="Xu Y."/>
            <person name="Wang K."/>
            <person name="Zhou Z."/>
            <person name="Wang C."/>
            <person name="Geng S."/>
            <person name="Li B."/>
            <person name="Dong Q."/>
            <person name="Hou Y."/>
            <person name="Wang H."/>
            <person name="Ai P."/>
            <person name="Liu Z."/>
            <person name="Yi F."/>
            <person name="Sun M."/>
            <person name="An G."/>
            <person name="Cheng J."/>
            <person name="Zhang Y."/>
            <person name="Shi Q."/>
            <person name="Xie Y."/>
            <person name="Shi X."/>
            <person name="Chang Y."/>
            <person name="Huang F."/>
            <person name="Chen Y."/>
            <person name="Hong S."/>
            <person name="Mi L."/>
            <person name="Sun Q."/>
            <person name="Zhang L."/>
            <person name="Zhou B."/>
            <person name="Peng R."/>
            <person name="Zhang X."/>
            <person name="Liu F."/>
        </authorList>
    </citation>
    <scope>NUCLEOTIDE SEQUENCE [LARGE SCALE GENOMIC DNA]</scope>
    <source>
        <strain evidence="9">cv. PA1801</strain>
    </source>
</reference>
<dbReference type="PANTHER" id="PTHR19317:SF81">
    <property type="entry name" value="PRA1 FAMILY PROTEIN D"/>
    <property type="match status" value="1"/>
</dbReference>
<evidence type="ECO:0000256" key="6">
    <source>
        <dbReference type="ARBA" id="ARBA00023136"/>
    </source>
</evidence>
<dbReference type="InterPro" id="IPR004895">
    <property type="entry name" value="Prenylated_rab_accept_PRA1"/>
</dbReference>
<dbReference type="Proteomes" id="UP000325315">
    <property type="component" value="Unassembled WGS sequence"/>
</dbReference>
<evidence type="ECO:0000256" key="4">
    <source>
        <dbReference type="ARBA" id="ARBA00022692"/>
    </source>
</evidence>
<keyword evidence="5 7" id="KW-1133">Transmembrane helix</keyword>
<evidence type="ECO:0000256" key="3">
    <source>
        <dbReference type="ARBA" id="ARBA00006483"/>
    </source>
</evidence>
<dbReference type="GO" id="GO:0016192">
    <property type="term" value="P:vesicle-mediated transport"/>
    <property type="evidence" value="ECO:0007669"/>
    <property type="project" value="TreeGrafter"/>
</dbReference>
<dbReference type="GO" id="GO:0016020">
    <property type="term" value="C:membrane"/>
    <property type="evidence" value="ECO:0007669"/>
    <property type="project" value="UniProtKB-SubCell"/>
</dbReference>
<keyword evidence="6 7" id="KW-0472">Membrane</keyword>
<evidence type="ECO:0000256" key="7">
    <source>
        <dbReference type="RuleBase" id="RU363107"/>
    </source>
</evidence>
<comment type="similarity">
    <text evidence="3 7">Belongs to the PRA1 family.</text>
</comment>
<evidence type="ECO:0000256" key="5">
    <source>
        <dbReference type="ARBA" id="ARBA00022989"/>
    </source>
</evidence>
<dbReference type="OrthoDB" id="63113at2759"/>
<dbReference type="Pfam" id="PF03208">
    <property type="entry name" value="PRA1"/>
    <property type="match status" value="1"/>
</dbReference>
<dbReference type="GO" id="GO:0005783">
    <property type="term" value="C:endoplasmic reticulum"/>
    <property type="evidence" value="ECO:0007669"/>
    <property type="project" value="UniProtKB-ARBA"/>
</dbReference>
<feature type="transmembrane region" description="Helical" evidence="7">
    <location>
        <begin position="126"/>
        <end position="147"/>
    </location>
</feature>
<evidence type="ECO:0000256" key="2">
    <source>
        <dbReference type="ARBA" id="ARBA00004127"/>
    </source>
</evidence>
<keyword evidence="4 7" id="KW-0812">Transmembrane</keyword>
<protein>
    <recommendedName>
        <fullName evidence="7">PRA1 family protein</fullName>
    </recommendedName>
</protein>
<keyword evidence="9" id="KW-1185">Reference proteome</keyword>
<evidence type="ECO:0000313" key="8">
    <source>
        <dbReference type="EMBL" id="KAA3454535.1"/>
    </source>
</evidence>
<feature type="transmembrane region" description="Helical" evidence="7">
    <location>
        <begin position="97"/>
        <end position="120"/>
    </location>
</feature>
<sequence length="206" mass="23094">MSSLISGMKGTAQSLTALRRPWRDFFDISAVDLPSSTSDATTRIAQNLTHFRLNYTLIVLLILFLSLIYHPLSLLTFLVILLAWFFLYFARDREEPVVFFGFFIDDRIVIAALFGLTVAGLVLTGVWVNVLVALAVGVGFVILHAALRSTDDLVMDDLESPYGHVLAGGDDELDSPRGDYSDEPVKHLFCYSEMLISPFYEDGIWY</sequence>
<dbReference type="PANTHER" id="PTHR19317">
    <property type="entry name" value="PRENYLATED RAB ACCEPTOR 1-RELATED"/>
    <property type="match status" value="1"/>
</dbReference>
<organism evidence="8 9">
    <name type="scientific">Gossypium australe</name>
    <dbReference type="NCBI Taxonomy" id="47621"/>
    <lineage>
        <taxon>Eukaryota</taxon>
        <taxon>Viridiplantae</taxon>
        <taxon>Streptophyta</taxon>
        <taxon>Embryophyta</taxon>
        <taxon>Tracheophyta</taxon>
        <taxon>Spermatophyta</taxon>
        <taxon>Magnoliopsida</taxon>
        <taxon>eudicotyledons</taxon>
        <taxon>Gunneridae</taxon>
        <taxon>Pentapetalae</taxon>
        <taxon>rosids</taxon>
        <taxon>malvids</taxon>
        <taxon>Malvales</taxon>
        <taxon>Malvaceae</taxon>
        <taxon>Malvoideae</taxon>
        <taxon>Gossypium</taxon>
    </lineage>
</organism>
<dbReference type="GO" id="GO:0005794">
    <property type="term" value="C:Golgi apparatus"/>
    <property type="evidence" value="ECO:0007669"/>
    <property type="project" value="TreeGrafter"/>
</dbReference>
<gene>
    <name evidence="8" type="ORF">EPI10_017644</name>
</gene>
<keyword evidence="7" id="KW-0813">Transport</keyword>
<comment type="subcellular location">
    <subcellularLocation>
        <location evidence="2">Endomembrane system</location>
        <topology evidence="2">Multi-pass membrane protein</topology>
    </subcellularLocation>
    <subcellularLocation>
        <location evidence="7">Membrane</location>
        <topology evidence="7">Multi-pass membrane protein</topology>
    </subcellularLocation>
</comment>
<proteinExistence type="inferred from homology"/>